<organism evidence="8 9">
    <name type="scientific">Maribellus comscasis</name>
    <dbReference type="NCBI Taxonomy" id="2681766"/>
    <lineage>
        <taxon>Bacteria</taxon>
        <taxon>Pseudomonadati</taxon>
        <taxon>Bacteroidota</taxon>
        <taxon>Bacteroidia</taxon>
        <taxon>Marinilabiliales</taxon>
        <taxon>Prolixibacteraceae</taxon>
        <taxon>Maribellus</taxon>
    </lineage>
</organism>
<dbReference type="Gene3D" id="3.90.105.10">
    <property type="entry name" value="Molybdopterin biosynthesis moea protein, domain 2"/>
    <property type="match status" value="1"/>
</dbReference>
<dbReference type="InterPro" id="IPR036425">
    <property type="entry name" value="MoaB/Mog-like_dom_sf"/>
</dbReference>
<dbReference type="GO" id="GO:0046872">
    <property type="term" value="F:metal ion binding"/>
    <property type="evidence" value="ECO:0007669"/>
    <property type="project" value="UniProtKB-UniRule"/>
</dbReference>
<dbReference type="Gene3D" id="3.40.980.10">
    <property type="entry name" value="MoaB/Mog-like domain"/>
    <property type="match status" value="1"/>
</dbReference>
<dbReference type="PANTHER" id="PTHR10192:SF5">
    <property type="entry name" value="GEPHYRIN"/>
    <property type="match status" value="1"/>
</dbReference>
<dbReference type="NCBIfam" id="TIGR00177">
    <property type="entry name" value="molyb_syn"/>
    <property type="match status" value="1"/>
</dbReference>
<dbReference type="KEGG" id="mcos:GM418_12870"/>
<dbReference type="SMART" id="SM00852">
    <property type="entry name" value="MoCF_biosynth"/>
    <property type="match status" value="1"/>
</dbReference>
<dbReference type="SUPFAM" id="SSF63882">
    <property type="entry name" value="MoeA N-terminal region -like"/>
    <property type="match status" value="1"/>
</dbReference>
<proteinExistence type="inferred from homology"/>
<dbReference type="InterPro" id="IPR001453">
    <property type="entry name" value="MoaB/Mog_dom"/>
</dbReference>
<keyword evidence="9" id="KW-1185">Reference proteome</keyword>
<dbReference type="InterPro" id="IPR005110">
    <property type="entry name" value="MoeA_linker/N"/>
</dbReference>
<dbReference type="InterPro" id="IPR036135">
    <property type="entry name" value="MoeA_linker/N_sf"/>
</dbReference>
<dbReference type="GO" id="GO:0061599">
    <property type="term" value="F:molybdopterin molybdotransferase activity"/>
    <property type="evidence" value="ECO:0007669"/>
    <property type="project" value="UniProtKB-UniRule"/>
</dbReference>
<dbReference type="RefSeq" id="WP_158866863.1">
    <property type="nucleotide sequence ID" value="NZ_CP046401.1"/>
</dbReference>
<name>A0A6I6JTG3_9BACT</name>
<evidence type="ECO:0000256" key="1">
    <source>
        <dbReference type="ARBA" id="ARBA00002901"/>
    </source>
</evidence>
<dbReference type="InterPro" id="IPR036688">
    <property type="entry name" value="MoeA_C_domain_IV_sf"/>
</dbReference>
<comment type="similarity">
    <text evidence="3 6">Belongs to the MoeA family.</text>
</comment>
<evidence type="ECO:0000259" key="7">
    <source>
        <dbReference type="SMART" id="SM00852"/>
    </source>
</evidence>
<dbReference type="AlphaFoldDB" id="A0A6I6JTG3"/>
<protein>
    <recommendedName>
        <fullName evidence="6">Molybdopterin molybdenumtransferase</fullName>
        <ecNumber evidence="6">2.10.1.1</ecNumber>
    </recommendedName>
</protein>
<comment type="catalytic activity">
    <reaction evidence="5">
        <text>adenylyl-molybdopterin + molybdate = Mo-molybdopterin + AMP + H(+)</text>
        <dbReference type="Rhea" id="RHEA:35047"/>
        <dbReference type="ChEBI" id="CHEBI:15378"/>
        <dbReference type="ChEBI" id="CHEBI:36264"/>
        <dbReference type="ChEBI" id="CHEBI:62727"/>
        <dbReference type="ChEBI" id="CHEBI:71302"/>
        <dbReference type="ChEBI" id="CHEBI:456215"/>
        <dbReference type="EC" id="2.10.1.1"/>
    </reaction>
</comment>
<dbReference type="UniPathway" id="UPA00344"/>
<feature type="domain" description="MoaB/Mog" evidence="7">
    <location>
        <begin position="172"/>
        <end position="310"/>
    </location>
</feature>
<accession>A0A6I6JTG3</accession>
<keyword evidence="6" id="KW-0479">Metal-binding</keyword>
<dbReference type="Proteomes" id="UP000428260">
    <property type="component" value="Chromosome"/>
</dbReference>
<keyword evidence="4 6" id="KW-0501">Molybdenum cofactor biosynthesis</keyword>
<evidence type="ECO:0000313" key="9">
    <source>
        <dbReference type="Proteomes" id="UP000428260"/>
    </source>
</evidence>
<evidence type="ECO:0000313" key="8">
    <source>
        <dbReference type="EMBL" id="QGY44519.1"/>
    </source>
</evidence>
<sequence length="391" mass="42902">MNQFDKIQTTIASLRFITKTEEINLTEAFSRILQEDVVADINMPPFDKSAMDGYACRFEDVGQPMRMLEIISAGSVPSKKIGENECSKIMTGAAVPEGADCVFKVEDSTQLEDGKVICTNPKTAKNICYLGEDYKTGEILISKRTKINESHLAVLAGAGYSRVKVSSLPKVALVTTGSELVEPDQVPPPGKIRNSNASQVSAQLKKMGIEVNYLGLAADDYQKLSDLVSSAFEKFDILIFTGGASVGDFDFIPHILKEQNFTVLWERSGLKPGNPITVAQKENKYCIGLSGNPVSSLVQFEFIAKPLLYRLMNCDIKPRKIKASMASNFHRKKADRIAVIPVKINNEGEVETIPFHGSAHINSLVLANALIEVPVGQLEIQKGDFVYVRPI</sequence>
<dbReference type="CDD" id="cd00887">
    <property type="entry name" value="MoeA"/>
    <property type="match status" value="1"/>
</dbReference>
<dbReference type="EMBL" id="CP046401">
    <property type="protein sequence ID" value="QGY44519.1"/>
    <property type="molecule type" value="Genomic_DNA"/>
</dbReference>
<keyword evidence="6" id="KW-0500">Molybdenum</keyword>
<evidence type="ECO:0000256" key="6">
    <source>
        <dbReference type="RuleBase" id="RU365090"/>
    </source>
</evidence>
<gene>
    <name evidence="8" type="ORF">GM418_12870</name>
</gene>
<dbReference type="EC" id="2.10.1.1" evidence="6"/>
<dbReference type="SUPFAM" id="SSF53218">
    <property type="entry name" value="Molybdenum cofactor biosynthesis proteins"/>
    <property type="match status" value="1"/>
</dbReference>
<comment type="function">
    <text evidence="1 6">Catalyzes the insertion of molybdate into adenylated molybdopterin with the concomitant release of AMP.</text>
</comment>
<dbReference type="Pfam" id="PF03453">
    <property type="entry name" value="MoeA_N"/>
    <property type="match status" value="1"/>
</dbReference>
<dbReference type="Gene3D" id="2.40.340.10">
    <property type="entry name" value="MoeA, C-terminal, domain IV"/>
    <property type="match status" value="1"/>
</dbReference>
<dbReference type="PANTHER" id="PTHR10192">
    <property type="entry name" value="MOLYBDOPTERIN BIOSYNTHESIS PROTEIN"/>
    <property type="match status" value="1"/>
</dbReference>
<evidence type="ECO:0000256" key="3">
    <source>
        <dbReference type="ARBA" id="ARBA00010763"/>
    </source>
</evidence>
<keyword evidence="6" id="KW-0808">Transferase</keyword>
<dbReference type="GO" id="GO:0005829">
    <property type="term" value="C:cytosol"/>
    <property type="evidence" value="ECO:0007669"/>
    <property type="project" value="TreeGrafter"/>
</dbReference>
<reference evidence="8 9" key="1">
    <citation type="submission" date="2019-11" db="EMBL/GenBank/DDBJ databases">
        <authorList>
            <person name="Zheng R.K."/>
            <person name="Sun C.M."/>
        </authorList>
    </citation>
    <scope>NUCLEOTIDE SEQUENCE [LARGE SCALE GENOMIC DNA]</scope>
    <source>
        <strain evidence="8 9">WC007</strain>
    </source>
</reference>
<dbReference type="Pfam" id="PF00994">
    <property type="entry name" value="MoCF_biosynth"/>
    <property type="match status" value="1"/>
</dbReference>
<dbReference type="Pfam" id="PF03454">
    <property type="entry name" value="MoeA_C"/>
    <property type="match status" value="1"/>
</dbReference>
<evidence type="ECO:0000256" key="2">
    <source>
        <dbReference type="ARBA" id="ARBA00005046"/>
    </source>
</evidence>
<dbReference type="GO" id="GO:0006777">
    <property type="term" value="P:Mo-molybdopterin cofactor biosynthetic process"/>
    <property type="evidence" value="ECO:0007669"/>
    <property type="project" value="UniProtKB-UniRule"/>
</dbReference>
<comment type="cofactor">
    <cofactor evidence="6">
        <name>Mg(2+)</name>
        <dbReference type="ChEBI" id="CHEBI:18420"/>
    </cofactor>
</comment>
<comment type="pathway">
    <text evidence="2 6">Cofactor biosynthesis; molybdopterin biosynthesis.</text>
</comment>
<dbReference type="SUPFAM" id="SSF63867">
    <property type="entry name" value="MoeA C-terminal domain-like"/>
    <property type="match status" value="1"/>
</dbReference>
<evidence type="ECO:0000256" key="4">
    <source>
        <dbReference type="ARBA" id="ARBA00023150"/>
    </source>
</evidence>
<dbReference type="InterPro" id="IPR005111">
    <property type="entry name" value="MoeA_C_domain_IV"/>
</dbReference>
<dbReference type="Gene3D" id="2.170.190.11">
    <property type="entry name" value="Molybdopterin biosynthesis moea protein, domain 3"/>
    <property type="match status" value="1"/>
</dbReference>
<evidence type="ECO:0000256" key="5">
    <source>
        <dbReference type="ARBA" id="ARBA00047317"/>
    </source>
</evidence>
<keyword evidence="6" id="KW-0460">Magnesium</keyword>
<dbReference type="InterPro" id="IPR038987">
    <property type="entry name" value="MoeA-like"/>
</dbReference>